<dbReference type="Proteomes" id="UP000032702">
    <property type="component" value="Unassembled WGS sequence"/>
</dbReference>
<evidence type="ECO:0000256" key="3">
    <source>
        <dbReference type="SAM" id="MobiDB-lite"/>
    </source>
</evidence>
<gene>
    <name evidence="5" type="ORF">STIAU_4708</name>
</gene>
<dbReference type="RefSeq" id="WP_002619062.1">
    <property type="nucleotide sequence ID" value="NC_014623.1"/>
</dbReference>
<dbReference type="InterPro" id="IPR046342">
    <property type="entry name" value="CBS_dom_sf"/>
</dbReference>
<evidence type="ECO:0000256" key="1">
    <source>
        <dbReference type="ARBA" id="ARBA00023122"/>
    </source>
</evidence>
<keyword evidence="1 2" id="KW-0129">CBS domain</keyword>
<feature type="domain" description="CBS" evidence="4">
    <location>
        <begin position="7"/>
        <end position="63"/>
    </location>
</feature>
<evidence type="ECO:0000313" key="5">
    <source>
        <dbReference type="EMBL" id="EAU62488.1"/>
    </source>
</evidence>
<protein>
    <submittedName>
        <fullName evidence="5">CBS</fullName>
    </submittedName>
</protein>
<organism evidence="5 6">
    <name type="scientific">Stigmatella aurantiaca (strain DW4/3-1)</name>
    <dbReference type="NCBI Taxonomy" id="378806"/>
    <lineage>
        <taxon>Bacteria</taxon>
        <taxon>Pseudomonadati</taxon>
        <taxon>Myxococcota</taxon>
        <taxon>Myxococcia</taxon>
        <taxon>Myxococcales</taxon>
        <taxon>Cystobacterineae</taxon>
        <taxon>Archangiaceae</taxon>
        <taxon>Stigmatella</taxon>
    </lineage>
</organism>
<comment type="caution">
    <text evidence="5">The sequence shown here is derived from an EMBL/GenBank/DDBJ whole genome shotgun (WGS) entry which is preliminary data.</text>
</comment>
<proteinExistence type="predicted"/>
<dbReference type="EMBL" id="AAMD01000232">
    <property type="protein sequence ID" value="EAU62488.1"/>
    <property type="molecule type" value="Genomic_DNA"/>
</dbReference>
<evidence type="ECO:0000256" key="2">
    <source>
        <dbReference type="PROSITE-ProRule" id="PRU00703"/>
    </source>
</evidence>
<dbReference type="InterPro" id="IPR000644">
    <property type="entry name" value="CBS_dom"/>
</dbReference>
<evidence type="ECO:0000259" key="4">
    <source>
        <dbReference type="PROSITE" id="PS51371"/>
    </source>
</evidence>
<dbReference type="Gene3D" id="3.10.580.10">
    <property type="entry name" value="CBS-domain"/>
    <property type="match status" value="1"/>
</dbReference>
<name>Q08PS9_STIAD</name>
<dbReference type="CDD" id="cd04622">
    <property type="entry name" value="CBS_pair_HRP1_like"/>
    <property type="match status" value="1"/>
</dbReference>
<dbReference type="Pfam" id="PF00571">
    <property type="entry name" value="CBS"/>
    <property type="match status" value="2"/>
</dbReference>
<dbReference type="InterPro" id="IPR051257">
    <property type="entry name" value="Diverse_CBS-Domain"/>
</dbReference>
<dbReference type="SUPFAM" id="SSF54631">
    <property type="entry name" value="CBS-domain pair"/>
    <property type="match status" value="1"/>
</dbReference>
<dbReference type="AlphaFoldDB" id="Q08PS9"/>
<dbReference type="SMART" id="SM00116">
    <property type="entry name" value="CBS"/>
    <property type="match status" value="2"/>
</dbReference>
<accession>Q08PS9</accession>
<feature type="domain" description="CBS" evidence="4">
    <location>
        <begin position="72"/>
        <end position="132"/>
    </location>
</feature>
<dbReference type="PROSITE" id="PS51371">
    <property type="entry name" value="CBS"/>
    <property type="match status" value="2"/>
</dbReference>
<dbReference type="PANTHER" id="PTHR43080:SF2">
    <property type="entry name" value="CBS DOMAIN-CONTAINING PROTEIN"/>
    <property type="match status" value="1"/>
</dbReference>
<feature type="region of interest" description="Disordered" evidence="3">
    <location>
        <begin position="120"/>
        <end position="142"/>
    </location>
</feature>
<dbReference type="PANTHER" id="PTHR43080">
    <property type="entry name" value="CBS DOMAIN-CONTAINING PROTEIN CBSX3, MITOCHONDRIAL"/>
    <property type="match status" value="1"/>
</dbReference>
<evidence type="ECO:0000313" key="6">
    <source>
        <dbReference type="Proteomes" id="UP000032702"/>
    </source>
</evidence>
<reference evidence="5 6" key="1">
    <citation type="submission" date="2006-04" db="EMBL/GenBank/DDBJ databases">
        <authorList>
            <person name="Nierman W.C."/>
        </authorList>
    </citation>
    <scope>NUCLEOTIDE SEQUENCE [LARGE SCALE GENOMIC DNA]</scope>
    <source>
        <strain evidence="5 6">DW4/3-1</strain>
    </source>
</reference>
<sequence length="142" mass="15881">MKLSMVMNRDVTSIRPDQTLTDAAKHMRQQGFGLLPVCHVQKMIGLLTDRDIVFQAIAERLDPQQTPVSDILSEGPPRYAFEDDELATAARLMTEHGLPRLPVLDRHQNLVGMVSLKDVSREEPAMPSRTDTSLEELLAAPH</sequence>